<organism evidence="2 3">
    <name type="scientific">Cordyceps fumosorosea (strain ARSEF 2679)</name>
    <name type="common">Isaria fumosorosea</name>
    <dbReference type="NCBI Taxonomy" id="1081104"/>
    <lineage>
        <taxon>Eukaryota</taxon>
        <taxon>Fungi</taxon>
        <taxon>Dikarya</taxon>
        <taxon>Ascomycota</taxon>
        <taxon>Pezizomycotina</taxon>
        <taxon>Sordariomycetes</taxon>
        <taxon>Hypocreomycetidae</taxon>
        <taxon>Hypocreales</taxon>
        <taxon>Cordycipitaceae</taxon>
        <taxon>Cordyceps</taxon>
    </lineage>
</organism>
<name>A0A162JE38_CORFA</name>
<evidence type="ECO:0000256" key="1">
    <source>
        <dbReference type="SAM" id="MobiDB-lite"/>
    </source>
</evidence>
<dbReference type="RefSeq" id="XP_018699421.1">
    <property type="nucleotide sequence ID" value="XM_018853393.1"/>
</dbReference>
<evidence type="ECO:0000313" key="2">
    <source>
        <dbReference type="EMBL" id="OAA40903.1"/>
    </source>
</evidence>
<sequence>MTEETQGLMSTKVERSGHRPAKDGPTAKDVVEKEPSTTLHRHPDIAILTVLFAMSERYLRAA</sequence>
<dbReference type="Proteomes" id="UP000076744">
    <property type="component" value="Unassembled WGS sequence"/>
</dbReference>
<feature type="compositionally biased region" description="Basic and acidic residues" evidence="1">
    <location>
        <begin position="12"/>
        <end position="35"/>
    </location>
</feature>
<gene>
    <name evidence="2" type="ORF">ISF_09792</name>
</gene>
<proteinExistence type="predicted"/>
<dbReference type="AlphaFoldDB" id="A0A162JE38"/>
<accession>A0A162JE38</accession>
<reference evidence="2 3" key="1">
    <citation type="journal article" date="2016" name="Genome Biol. Evol.">
        <title>Divergent and convergent evolution of fungal pathogenicity.</title>
        <authorList>
            <person name="Shang Y."/>
            <person name="Xiao G."/>
            <person name="Zheng P."/>
            <person name="Cen K."/>
            <person name="Zhan S."/>
            <person name="Wang C."/>
        </authorList>
    </citation>
    <scope>NUCLEOTIDE SEQUENCE [LARGE SCALE GENOMIC DNA]</scope>
    <source>
        <strain evidence="2 3">ARSEF 2679</strain>
    </source>
</reference>
<protein>
    <submittedName>
        <fullName evidence="2">Uncharacterized protein</fullName>
    </submittedName>
</protein>
<feature type="region of interest" description="Disordered" evidence="1">
    <location>
        <begin position="1"/>
        <end position="38"/>
    </location>
</feature>
<dbReference type="EMBL" id="AZHB01000074">
    <property type="protein sequence ID" value="OAA40903.1"/>
    <property type="molecule type" value="Genomic_DNA"/>
</dbReference>
<dbReference type="GeneID" id="30026084"/>
<evidence type="ECO:0000313" key="3">
    <source>
        <dbReference type="Proteomes" id="UP000076744"/>
    </source>
</evidence>
<keyword evidence="3" id="KW-1185">Reference proteome</keyword>
<comment type="caution">
    <text evidence="2">The sequence shown here is derived from an EMBL/GenBank/DDBJ whole genome shotgun (WGS) entry which is preliminary data.</text>
</comment>